<dbReference type="HOGENOM" id="CLU_2906164_0_0_1"/>
<keyword evidence="1" id="KW-0812">Transmembrane</keyword>
<sequence length="62" mass="6770">MFNLLVINFPVTVVVPCVNAIQFIATFIVGISMGEQMQQSTVKQRTGMVLAMIAILGMLVIE</sequence>
<feature type="transmembrane region" description="Helical" evidence="1">
    <location>
        <begin position="45"/>
        <end position="61"/>
    </location>
</feature>
<dbReference type="CTD" id="68918061"/>
<dbReference type="WormBase" id="CBG26583">
    <property type="protein sequence ID" value="CBP39990"/>
    <property type="gene ID" value="WBGene00087997"/>
</dbReference>
<reference evidence="2 3" key="2">
    <citation type="journal article" date="2011" name="PLoS Genet.">
        <title>Caenorhabditis briggsae recombinant inbred line genotypes reveal inter-strain incompatibility and the evolution of recombination.</title>
        <authorList>
            <person name="Ross J.A."/>
            <person name="Koboldt D.C."/>
            <person name="Staisch J.E."/>
            <person name="Chamberlin H.M."/>
            <person name="Gupta B.P."/>
            <person name="Miller R.D."/>
            <person name="Baird S.E."/>
            <person name="Haag E.S."/>
        </authorList>
    </citation>
    <scope>NUCLEOTIDE SEQUENCE [LARGE SCALE GENOMIC DNA]</scope>
    <source>
        <strain evidence="2 3">AF16</strain>
    </source>
</reference>
<dbReference type="EMBL" id="HE601540">
    <property type="protein sequence ID" value="CAR99673.1"/>
    <property type="molecule type" value="Genomic_DNA"/>
</dbReference>
<dbReference type="Proteomes" id="UP000008549">
    <property type="component" value="Unassembled WGS sequence"/>
</dbReference>
<accession>B6IIE3</accession>
<proteinExistence type="predicted"/>
<keyword evidence="3" id="KW-1185">Reference proteome</keyword>
<dbReference type="RefSeq" id="XP_045099234.1">
    <property type="nucleotide sequence ID" value="XM_045237412.1"/>
</dbReference>
<evidence type="ECO:0000313" key="3">
    <source>
        <dbReference type="Proteomes" id="UP000008549"/>
    </source>
</evidence>
<name>B6IIE3_CAEBR</name>
<dbReference type="KEGG" id="cbr:CBG_26583"/>
<dbReference type="AlphaFoldDB" id="B6IIE3"/>
<evidence type="ECO:0000313" key="2">
    <source>
        <dbReference type="EMBL" id="CAR99673.1"/>
    </source>
</evidence>
<gene>
    <name evidence="2 4" type="ORF">CBG26583</name>
    <name evidence="2" type="ORF">CBG_26583</name>
</gene>
<keyword evidence="1" id="KW-0472">Membrane</keyword>
<reference evidence="2 3" key="1">
    <citation type="journal article" date="2003" name="PLoS Biol.">
        <title>The genome sequence of Caenorhabditis briggsae: a platform for comparative genomics.</title>
        <authorList>
            <person name="Stein L.D."/>
            <person name="Bao Z."/>
            <person name="Blasiar D."/>
            <person name="Blumenthal T."/>
            <person name="Brent M.R."/>
            <person name="Chen N."/>
            <person name="Chinwalla A."/>
            <person name="Clarke L."/>
            <person name="Clee C."/>
            <person name="Coghlan A."/>
            <person name="Coulson A."/>
            <person name="D'Eustachio P."/>
            <person name="Fitch D.H."/>
            <person name="Fulton L.A."/>
            <person name="Fulton R.E."/>
            <person name="Griffiths-Jones S."/>
            <person name="Harris T.W."/>
            <person name="Hillier L.W."/>
            <person name="Kamath R."/>
            <person name="Kuwabara P.E."/>
            <person name="Mardis E.R."/>
            <person name="Marra M.A."/>
            <person name="Miner T.L."/>
            <person name="Minx P."/>
            <person name="Mullikin J.C."/>
            <person name="Plumb R.W."/>
            <person name="Rogers J."/>
            <person name="Schein J.E."/>
            <person name="Sohrmann M."/>
            <person name="Spieth J."/>
            <person name="Stajich J.E."/>
            <person name="Wei C."/>
            <person name="Willey D."/>
            <person name="Wilson R.K."/>
            <person name="Durbin R."/>
            <person name="Waterston R.H."/>
        </authorList>
    </citation>
    <scope>NUCLEOTIDE SEQUENCE [LARGE SCALE GENOMIC DNA]</scope>
    <source>
        <strain evidence="2 3">AF16</strain>
    </source>
</reference>
<dbReference type="Pfam" id="PF10639">
    <property type="entry name" value="TMEM234"/>
    <property type="match status" value="1"/>
</dbReference>
<evidence type="ECO:0000256" key="1">
    <source>
        <dbReference type="SAM" id="Phobius"/>
    </source>
</evidence>
<dbReference type="GeneID" id="68918061"/>
<evidence type="ECO:0000313" key="4">
    <source>
        <dbReference type="WormBase" id="CBG26583"/>
    </source>
</evidence>
<dbReference type="InParanoid" id="B6IIE3"/>
<keyword evidence="1" id="KW-1133">Transmembrane helix</keyword>
<feature type="transmembrane region" description="Helical" evidence="1">
    <location>
        <begin position="6"/>
        <end position="33"/>
    </location>
</feature>
<dbReference type="eggNOG" id="KOG4831">
    <property type="taxonomic scope" value="Eukaryota"/>
</dbReference>
<protein>
    <submittedName>
        <fullName evidence="2">Protein CBG26583</fullName>
    </submittedName>
</protein>
<organism evidence="2 3">
    <name type="scientific">Caenorhabditis briggsae</name>
    <dbReference type="NCBI Taxonomy" id="6238"/>
    <lineage>
        <taxon>Eukaryota</taxon>
        <taxon>Metazoa</taxon>
        <taxon>Ecdysozoa</taxon>
        <taxon>Nematoda</taxon>
        <taxon>Chromadorea</taxon>
        <taxon>Rhabditida</taxon>
        <taxon>Rhabditina</taxon>
        <taxon>Rhabditomorpha</taxon>
        <taxon>Rhabditoidea</taxon>
        <taxon>Rhabditidae</taxon>
        <taxon>Peloderinae</taxon>
        <taxon>Caenorhabditis</taxon>
    </lineage>
</organism>
<dbReference type="InterPro" id="IPR018908">
    <property type="entry name" value="TMEM234"/>
</dbReference>